<evidence type="ECO:0000313" key="2">
    <source>
        <dbReference type="Proteomes" id="UP000792457"/>
    </source>
</evidence>
<sequence>MRKYSAEEGVMARRRVCFGNSAKEGDDRDSSRAFDTVPHDTLIAKLEKLDIDRRIVIWIKNFLIDRTQKI</sequence>
<accession>A0A8K0P2U7</accession>
<reference evidence="1" key="1">
    <citation type="submission" date="2013-04" db="EMBL/GenBank/DDBJ databases">
        <authorList>
            <person name="Qu J."/>
            <person name="Murali S.C."/>
            <person name="Bandaranaike D."/>
            <person name="Bellair M."/>
            <person name="Blankenburg K."/>
            <person name="Chao H."/>
            <person name="Dinh H."/>
            <person name="Doddapaneni H."/>
            <person name="Downs B."/>
            <person name="Dugan-Rocha S."/>
            <person name="Elkadiri S."/>
            <person name="Gnanaolivu R.D."/>
            <person name="Hernandez B."/>
            <person name="Javaid M."/>
            <person name="Jayaseelan J.C."/>
            <person name="Lee S."/>
            <person name="Li M."/>
            <person name="Ming W."/>
            <person name="Munidasa M."/>
            <person name="Muniz J."/>
            <person name="Nguyen L."/>
            <person name="Ongeri F."/>
            <person name="Osuji N."/>
            <person name="Pu L.-L."/>
            <person name="Puazo M."/>
            <person name="Qu C."/>
            <person name="Quiroz J."/>
            <person name="Raj R."/>
            <person name="Weissenberger G."/>
            <person name="Xin Y."/>
            <person name="Zou X."/>
            <person name="Han Y."/>
            <person name="Richards S."/>
            <person name="Worley K."/>
            <person name="Muzny D."/>
            <person name="Gibbs R."/>
        </authorList>
    </citation>
    <scope>NUCLEOTIDE SEQUENCE</scope>
    <source>
        <strain evidence="1">Sampled in the wild</strain>
    </source>
</reference>
<proteinExistence type="predicted"/>
<evidence type="ECO:0000313" key="1">
    <source>
        <dbReference type="EMBL" id="KAG8230388.1"/>
    </source>
</evidence>
<protein>
    <submittedName>
        <fullName evidence="1">Uncharacterized protein</fullName>
    </submittedName>
</protein>
<keyword evidence="2" id="KW-1185">Reference proteome</keyword>
<reference evidence="1" key="2">
    <citation type="submission" date="2017-10" db="EMBL/GenBank/DDBJ databases">
        <title>Ladona fulva Genome sequencing and assembly.</title>
        <authorList>
            <person name="Murali S."/>
            <person name="Richards S."/>
            <person name="Bandaranaike D."/>
            <person name="Bellair M."/>
            <person name="Blankenburg K."/>
            <person name="Chao H."/>
            <person name="Dinh H."/>
            <person name="Doddapaneni H."/>
            <person name="Dugan-Rocha S."/>
            <person name="Elkadiri S."/>
            <person name="Gnanaolivu R."/>
            <person name="Hernandez B."/>
            <person name="Skinner E."/>
            <person name="Javaid M."/>
            <person name="Lee S."/>
            <person name="Li M."/>
            <person name="Ming W."/>
            <person name="Munidasa M."/>
            <person name="Muniz J."/>
            <person name="Nguyen L."/>
            <person name="Hughes D."/>
            <person name="Osuji N."/>
            <person name="Pu L.-L."/>
            <person name="Puazo M."/>
            <person name="Qu C."/>
            <person name="Quiroz J."/>
            <person name="Raj R."/>
            <person name="Weissenberger G."/>
            <person name="Xin Y."/>
            <person name="Zou X."/>
            <person name="Han Y."/>
            <person name="Worley K."/>
            <person name="Muzny D."/>
            <person name="Gibbs R."/>
        </authorList>
    </citation>
    <scope>NUCLEOTIDE SEQUENCE</scope>
    <source>
        <strain evidence="1">Sampled in the wild</strain>
    </source>
</reference>
<dbReference type="OrthoDB" id="426210at2759"/>
<name>A0A8K0P2U7_LADFU</name>
<gene>
    <name evidence="1" type="ORF">J437_LFUL014174</name>
</gene>
<dbReference type="AlphaFoldDB" id="A0A8K0P2U7"/>
<dbReference type="EMBL" id="KZ308482">
    <property type="protein sequence ID" value="KAG8230388.1"/>
    <property type="molecule type" value="Genomic_DNA"/>
</dbReference>
<dbReference type="Proteomes" id="UP000792457">
    <property type="component" value="Unassembled WGS sequence"/>
</dbReference>
<organism evidence="1 2">
    <name type="scientific">Ladona fulva</name>
    <name type="common">Scarce chaser dragonfly</name>
    <name type="synonym">Libellula fulva</name>
    <dbReference type="NCBI Taxonomy" id="123851"/>
    <lineage>
        <taxon>Eukaryota</taxon>
        <taxon>Metazoa</taxon>
        <taxon>Ecdysozoa</taxon>
        <taxon>Arthropoda</taxon>
        <taxon>Hexapoda</taxon>
        <taxon>Insecta</taxon>
        <taxon>Pterygota</taxon>
        <taxon>Palaeoptera</taxon>
        <taxon>Odonata</taxon>
        <taxon>Epiprocta</taxon>
        <taxon>Anisoptera</taxon>
        <taxon>Libelluloidea</taxon>
        <taxon>Libellulidae</taxon>
        <taxon>Ladona</taxon>
    </lineage>
</organism>
<comment type="caution">
    <text evidence="1">The sequence shown here is derived from an EMBL/GenBank/DDBJ whole genome shotgun (WGS) entry which is preliminary data.</text>
</comment>